<dbReference type="STRING" id="661478.OP10G_0592"/>
<gene>
    <name evidence="1" type="ORF">OP10G_0592</name>
</gene>
<evidence type="ECO:0008006" key="3">
    <source>
        <dbReference type="Google" id="ProtNLM"/>
    </source>
</evidence>
<proteinExistence type="predicted"/>
<accession>A0A068NMF1</accession>
<evidence type="ECO:0000313" key="1">
    <source>
        <dbReference type="EMBL" id="AIE83960.1"/>
    </source>
</evidence>
<sequence>MDAAEKIGLHATIDALIDYREALEPSPYEFYWREKEEPDLGSWRTRAWWVYNMLVTPTPLKEKLTLFWHSHFPVSDGKVEDGPMMLDYVQTLREHAAAPFPKLLTAIAKNPAMMRYLDMERAVRGRPNENFAREVMELFTMGIGNYDEADVKEVARSLTGWGYLNTFYEMPGNTEQKVRDALRDGRPFSTFIDMPAMRDDGPKKILGKSRDWKGEQVLEMLAKQPATSERIARRLWEFFAYQHPETKPVAAIARVFQTSVGDIRKTLHAMVRQEEFWSDRCFRGLVKSPAEFCIGIVRAQGSAAELRRLRDQAASPYTPIPKKVMDNAGHIAYRMERMGLSLLYPVDVSGWKWGDAWATPAMMGERGMFTGLLLWDDKGPGAGSKTPLEFVKGKGAKTSEEIASAICELFDVELPEASMKVVAKAVGDPRSLNDPGWWAGSLNRAIRVLVAAPEMHMM</sequence>
<keyword evidence="2" id="KW-1185">Reference proteome</keyword>
<dbReference type="eggNOG" id="COG5267">
    <property type="taxonomic scope" value="Bacteria"/>
</dbReference>
<dbReference type="KEGG" id="fgi:OP10G_0592"/>
<evidence type="ECO:0000313" key="2">
    <source>
        <dbReference type="Proteomes" id="UP000027982"/>
    </source>
</evidence>
<organism evidence="1 2">
    <name type="scientific">Fimbriimonas ginsengisoli Gsoil 348</name>
    <dbReference type="NCBI Taxonomy" id="661478"/>
    <lineage>
        <taxon>Bacteria</taxon>
        <taxon>Bacillati</taxon>
        <taxon>Armatimonadota</taxon>
        <taxon>Fimbriimonadia</taxon>
        <taxon>Fimbriimonadales</taxon>
        <taxon>Fimbriimonadaceae</taxon>
        <taxon>Fimbriimonas</taxon>
    </lineage>
</organism>
<dbReference type="InterPro" id="IPR014917">
    <property type="entry name" value="DUF1800"/>
</dbReference>
<dbReference type="AlphaFoldDB" id="A0A068NMF1"/>
<dbReference type="Pfam" id="PF08811">
    <property type="entry name" value="DUF1800"/>
    <property type="match status" value="1"/>
</dbReference>
<reference evidence="1 2" key="1">
    <citation type="journal article" date="2014" name="PLoS ONE">
        <title>The first complete genome sequence of the class fimbriimonadia in the phylum armatimonadetes.</title>
        <authorList>
            <person name="Hu Z.Y."/>
            <person name="Wang Y.Z."/>
            <person name="Im W.T."/>
            <person name="Wang S.Y."/>
            <person name="Zhao G.P."/>
            <person name="Zheng H.J."/>
            <person name="Quan Z.X."/>
        </authorList>
    </citation>
    <scope>NUCLEOTIDE SEQUENCE [LARGE SCALE GENOMIC DNA]</scope>
    <source>
        <strain evidence="1">Gsoil 348</strain>
    </source>
</reference>
<dbReference type="HOGENOM" id="CLU_026001_1_0_0"/>
<name>A0A068NMF1_FIMGI</name>
<dbReference type="EMBL" id="CP007139">
    <property type="protein sequence ID" value="AIE83960.1"/>
    <property type="molecule type" value="Genomic_DNA"/>
</dbReference>
<dbReference type="Proteomes" id="UP000027982">
    <property type="component" value="Chromosome"/>
</dbReference>
<protein>
    <recommendedName>
        <fullName evidence="3">DUF1800 domain-containing protein</fullName>
    </recommendedName>
</protein>